<dbReference type="EMBL" id="ML208589">
    <property type="protein sequence ID" value="TFK62335.1"/>
    <property type="molecule type" value="Genomic_DNA"/>
</dbReference>
<evidence type="ECO:0000313" key="2">
    <source>
        <dbReference type="Proteomes" id="UP000308600"/>
    </source>
</evidence>
<organism evidence="1 2">
    <name type="scientific">Pluteus cervinus</name>
    <dbReference type="NCBI Taxonomy" id="181527"/>
    <lineage>
        <taxon>Eukaryota</taxon>
        <taxon>Fungi</taxon>
        <taxon>Dikarya</taxon>
        <taxon>Basidiomycota</taxon>
        <taxon>Agaricomycotina</taxon>
        <taxon>Agaricomycetes</taxon>
        <taxon>Agaricomycetidae</taxon>
        <taxon>Agaricales</taxon>
        <taxon>Pluteineae</taxon>
        <taxon>Pluteaceae</taxon>
        <taxon>Pluteus</taxon>
    </lineage>
</organism>
<reference evidence="1 2" key="1">
    <citation type="journal article" date="2019" name="Nat. Ecol. Evol.">
        <title>Megaphylogeny resolves global patterns of mushroom evolution.</title>
        <authorList>
            <person name="Varga T."/>
            <person name="Krizsan K."/>
            <person name="Foldi C."/>
            <person name="Dima B."/>
            <person name="Sanchez-Garcia M."/>
            <person name="Sanchez-Ramirez S."/>
            <person name="Szollosi G.J."/>
            <person name="Szarkandi J.G."/>
            <person name="Papp V."/>
            <person name="Albert L."/>
            <person name="Andreopoulos W."/>
            <person name="Angelini C."/>
            <person name="Antonin V."/>
            <person name="Barry K.W."/>
            <person name="Bougher N.L."/>
            <person name="Buchanan P."/>
            <person name="Buyck B."/>
            <person name="Bense V."/>
            <person name="Catcheside P."/>
            <person name="Chovatia M."/>
            <person name="Cooper J."/>
            <person name="Damon W."/>
            <person name="Desjardin D."/>
            <person name="Finy P."/>
            <person name="Geml J."/>
            <person name="Haridas S."/>
            <person name="Hughes K."/>
            <person name="Justo A."/>
            <person name="Karasinski D."/>
            <person name="Kautmanova I."/>
            <person name="Kiss B."/>
            <person name="Kocsube S."/>
            <person name="Kotiranta H."/>
            <person name="LaButti K.M."/>
            <person name="Lechner B.E."/>
            <person name="Liimatainen K."/>
            <person name="Lipzen A."/>
            <person name="Lukacs Z."/>
            <person name="Mihaltcheva S."/>
            <person name="Morgado L.N."/>
            <person name="Niskanen T."/>
            <person name="Noordeloos M.E."/>
            <person name="Ohm R.A."/>
            <person name="Ortiz-Santana B."/>
            <person name="Ovrebo C."/>
            <person name="Racz N."/>
            <person name="Riley R."/>
            <person name="Savchenko A."/>
            <person name="Shiryaev A."/>
            <person name="Soop K."/>
            <person name="Spirin V."/>
            <person name="Szebenyi C."/>
            <person name="Tomsovsky M."/>
            <person name="Tulloss R.E."/>
            <person name="Uehling J."/>
            <person name="Grigoriev I.V."/>
            <person name="Vagvolgyi C."/>
            <person name="Papp T."/>
            <person name="Martin F.M."/>
            <person name="Miettinen O."/>
            <person name="Hibbett D.S."/>
            <person name="Nagy L.G."/>
        </authorList>
    </citation>
    <scope>NUCLEOTIDE SEQUENCE [LARGE SCALE GENOMIC DNA]</scope>
    <source>
        <strain evidence="1 2">NL-1719</strain>
    </source>
</reference>
<dbReference type="Proteomes" id="UP000308600">
    <property type="component" value="Unassembled WGS sequence"/>
</dbReference>
<keyword evidence="2" id="KW-1185">Reference proteome</keyword>
<gene>
    <name evidence="1" type="ORF">BDN72DRAFT_862915</name>
</gene>
<protein>
    <submittedName>
        <fullName evidence="1">Uncharacterized protein</fullName>
    </submittedName>
</protein>
<sequence length="639" mass="72424">MPAEPPVITKDWLDMLLSHKNPDLPLSAVDGKFVAITQDGVSFITTPNADYIPSPPNYSSNTITRRLDGRFGQEDYIHWPQPYNQRYPHHACILRKQTSGPYAVMWMDLDFENHFISVEHNPRMGKITPPTLDGLRTCVDNLISRAHIWKQDNSTSSALTLVNPLMLSLSHAISQLECIALTFSNTILVLRSVQRAWLELHAVIEYVDVFQQRMNGRVTPPSPYDIAPTIGAFVSVTRQAQDLFTARIPFWFIKPLNRFTIENILEPISLTCPPWELLAFPMRTQPTLLSSLSDPGHARIVAIAQSDREILTYPNPFQSAPPLEITPPVPAPQSIRFAPYKVKSGSSEQAKASFRVPLDAFHPLPNHELIPNRLLLWEKALNSVKIDPNLLIDPSRRRPDDGKYMFPPLRIFSHTLKNPTRLARFLATWTSIREPCIYRAMFNEYTSPPLSTQAWRDLLLAADNQQIDTIFQSMSHVFDEFGIDRQRLSAQNPMSTINQNEVKQAMWELAEYNFRSDLCALDARMLKRTSVDHTAHQAKLQSCLAPLDSTQTGLFIFDYRAGTTGLGAVEIKQKAHVLEKLRSLMQDWEHGMTGIITGTTISEDLDFLDRLEKAIAVCFCQGFFNCFGRAANIPYTLQG</sequence>
<evidence type="ECO:0000313" key="1">
    <source>
        <dbReference type="EMBL" id="TFK62335.1"/>
    </source>
</evidence>
<accession>A0ACD3A9D1</accession>
<name>A0ACD3A9D1_9AGAR</name>
<proteinExistence type="predicted"/>